<name>U4KYL0_PYROM</name>
<evidence type="ECO:0000313" key="2">
    <source>
        <dbReference type="Proteomes" id="UP000018144"/>
    </source>
</evidence>
<keyword evidence="2" id="KW-1185">Reference proteome</keyword>
<dbReference type="AlphaFoldDB" id="U4KYL0"/>
<reference evidence="1 2" key="1">
    <citation type="journal article" date="2013" name="PLoS Genet.">
        <title>The genome and development-dependent transcriptomes of Pyronema confluens: a window into fungal evolution.</title>
        <authorList>
            <person name="Traeger S."/>
            <person name="Altegoer F."/>
            <person name="Freitag M."/>
            <person name="Gabaldon T."/>
            <person name="Kempken F."/>
            <person name="Kumar A."/>
            <person name="Marcet-Houben M."/>
            <person name="Poggeler S."/>
            <person name="Stajich J.E."/>
            <person name="Nowrousian M."/>
        </authorList>
    </citation>
    <scope>NUCLEOTIDE SEQUENCE [LARGE SCALE GENOMIC DNA]</scope>
    <source>
        <strain evidence="2">CBS 100304</strain>
        <tissue evidence="1">Vegetative mycelium</tissue>
    </source>
</reference>
<evidence type="ECO:0000313" key="1">
    <source>
        <dbReference type="EMBL" id="CCX04709.1"/>
    </source>
</evidence>
<dbReference type="EMBL" id="HF935215">
    <property type="protein sequence ID" value="CCX04709.1"/>
    <property type="molecule type" value="Genomic_DNA"/>
</dbReference>
<gene>
    <name evidence="1" type="ORF">PCON_03373</name>
</gene>
<organism evidence="1 2">
    <name type="scientific">Pyronema omphalodes (strain CBS 100304)</name>
    <name type="common">Pyronema confluens</name>
    <dbReference type="NCBI Taxonomy" id="1076935"/>
    <lineage>
        <taxon>Eukaryota</taxon>
        <taxon>Fungi</taxon>
        <taxon>Dikarya</taxon>
        <taxon>Ascomycota</taxon>
        <taxon>Pezizomycotina</taxon>
        <taxon>Pezizomycetes</taxon>
        <taxon>Pezizales</taxon>
        <taxon>Pyronemataceae</taxon>
        <taxon>Pyronema</taxon>
    </lineage>
</organism>
<protein>
    <submittedName>
        <fullName evidence="1">Uncharacterized protein</fullName>
    </submittedName>
</protein>
<proteinExistence type="predicted"/>
<dbReference type="Proteomes" id="UP000018144">
    <property type="component" value="Unassembled WGS sequence"/>
</dbReference>
<accession>U4KYL0</accession>
<sequence length="49" mass="5732">MFQQRVPPRAPLWAPPRNPEKEGVILWIGWGGSVSGRCELEPRRVMEMW</sequence>
<dbReference type="OrthoDB" id="19988at2759"/>